<sequence length="671" mass="72465">MCDRSARALVVPRCCCAAGASHYGPGRLRAEQRAARQTDGARSSSADSQGIAIASIRRSPRAQHAPAARSGSWAQRRPAIMAKVSAGTHQDPEISKKRPPKLKTADRTVSVRIDNYSPGPGSAGAREGGGGGSGGREGVGGGSSPILLDTSGLIVHHSPLERLSPIPMPQRSPDPSKAFFRGEASPTSLKVEDPWSIARKQFRRSDTLHVYSPSMHQLRKATSFHSRSNSGGSNPDEIVAAPIIRHSSVRHTHIYPREYLVKQDSGGGVSSGGGEDDDEELTAAAAAAGYRSHSPNVGANRRNCHMHRSFNDPQKRTAAFLRRDSVKFHSLGDDIPAEVLERSPREAKKFSSANASLENEIYRSRSNSRTDKKGESFSDFMQRQNSKKYGQKNSTTSLDQVALAGGAGGAGGSFRRTLIQHKAHLLSPNSPFLDDGGGGGVGFQPQKSPIFDQKKSYSLRYKNGRQDARDNFKAKKSKSFIVDMEGALPPPAIISATGSPYRKDSMAFTPEEADKIYKASRKLSSSLMLDDLPGRTDISPIPMDIMDINYGVIMKTYQMNRQKSLGASRKGRRKFAAEKKLAAGSSFDDDTESSKKRRRIVCIVMTVFLVLALLSVLAVLVTLTHTSAGGAAGSSATQTKTQYTFARDTPIHAIPTYMVSKDSPKHYNGAN</sequence>
<keyword evidence="2" id="KW-1133">Transmembrane helix</keyword>
<reference evidence="3" key="1">
    <citation type="submission" date="2022-08" db="UniProtKB">
        <authorList>
            <consortium name="EnsemblMetazoa"/>
        </authorList>
    </citation>
    <scope>IDENTIFICATION</scope>
    <source>
        <strain evidence="3">EBRO</strain>
    </source>
</reference>
<keyword evidence="2" id="KW-0812">Transmembrane</keyword>
<keyword evidence="2" id="KW-0472">Membrane</keyword>
<feature type="compositionally biased region" description="Gly residues" evidence="1">
    <location>
        <begin position="126"/>
        <end position="143"/>
    </location>
</feature>
<feature type="transmembrane region" description="Helical" evidence="2">
    <location>
        <begin position="600"/>
        <end position="623"/>
    </location>
</feature>
<accession>A0A182IZA2</accession>
<feature type="compositionally biased region" description="Basic and acidic residues" evidence="1">
    <location>
        <begin position="361"/>
        <end position="376"/>
    </location>
</feature>
<evidence type="ECO:0000256" key="1">
    <source>
        <dbReference type="SAM" id="MobiDB-lite"/>
    </source>
</evidence>
<dbReference type="AlphaFoldDB" id="A0A182IZA2"/>
<feature type="region of interest" description="Disordered" evidence="1">
    <location>
        <begin position="55"/>
        <end position="143"/>
    </location>
</feature>
<dbReference type="EnsemblMetazoa" id="AATE008351-RA">
    <property type="protein sequence ID" value="AATE008351-PA.1"/>
    <property type="gene ID" value="AATE008351"/>
</dbReference>
<name>A0A182IZA2_ANOAO</name>
<proteinExistence type="predicted"/>
<protein>
    <submittedName>
        <fullName evidence="3">Uncharacterized protein</fullName>
    </submittedName>
</protein>
<evidence type="ECO:0000313" key="3">
    <source>
        <dbReference type="EnsemblMetazoa" id="AATE008351-PA.1"/>
    </source>
</evidence>
<evidence type="ECO:0000256" key="2">
    <source>
        <dbReference type="SAM" id="Phobius"/>
    </source>
</evidence>
<feature type="region of interest" description="Disordered" evidence="1">
    <location>
        <begin position="361"/>
        <end position="394"/>
    </location>
</feature>
<organism evidence="3">
    <name type="scientific">Anopheles atroparvus</name>
    <name type="common">European mosquito</name>
    <dbReference type="NCBI Taxonomy" id="41427"/>
    <lineage>
        <taxon>Eukaryota</taxon>
        <taxon>Metazoa</taxon>
        <taxon>Ecdysozoa</taxon>
        <taxon>Arthropoda</taxon>
        <taxon>Hexapoda</taxon>
        <taxon>Insecta</taxon>
        <taxon>Pterygota</taxon>
        <taxon>Neoptera</taxon>
        <taxon>Endopterygota</taxon>
        <taxon>Diptera</taxon>
        <taxon>Nematocera</taxon>
        <taxon>Culicoidea</taxon>
        <taxon>Culicidae</taxon>
        <taxon>Anophelinae</taxon>
        <taxon>Anopheles</taxon>
    </lineage>
</organism>
<dbReference type="VEuPathDB" id="VectorBase:AATE008351"/>